<dbReference type="KEGG" id="etd:ETAF_1365"/>
<dbReference type="HOGENOM" id="CLU_2381561_0_0_6"/>
<dbReference type="Proteomes" id="UP000002230">
    <property type="component" value="Chromosome"/>
</dbReference>
<evidence type="ECO:0000256" key="1">
    <source>
        <dbReference type="SAM" id="Phobius"/>
    </source>
</evidence>
<feature type="transmembrane region" description="Helical" evidence="1">
    <location>
        <begin position="6"/>
        <end position="25"/>
    </location>
</feature>
<name>A0A0H3DSD7_EDWTF</name>
<keyword evidence="1" id="KW-0812">Transmembrane</keyword>
<keyword evidence="1" id="KW-1133">Transmembrane helix</keyword>
<reference evidence="3" key="1">
    <citation type="submission" date="2010-08" db="EMBL/GenBank/DDBJ databases">
        <title>Genome comparisons of Edwardsiella bacteria analysed using deep sequencing technology.</title>
        <authorList>
            <person name="van Soest J.J."/>
            <person name="Henkel C.V."/>
            <person name="Jansen H.J."/>
            <person name="van den Hondel C.A.M.J.J."/>
            <person name="Bloemberg G.V."/>
            <person name="Meijer A.H."/>
            <person name="Spaink H.P."/>
        </authorList>
    </citation>
    <scope>NUCLEOTIDE SEQUENCE [LARGE SCALE GENOMIC DNA]</scope>
    <source>
        <strain evidence="3">FL6-60</strain>
    </source>
</reference>
<gene>
    <name evidence="2" type="ordered locus">ETAF_1365</name>
</gene>
<dbReference type="PATRIC" id="fig|718251.5.peg.1411"/>
<protein>
    <submittedName>
        <fullName evidence="2">Uncharacterized protein</fullName>
    </submittedName>
</protein>
<organism evidence="2 3">
    <name type="scientific">Edwardsiella tarda (strain FL6-60)</name>
    <dbReference type="NCBI Taxonomy" id="718251"/>
    <lineage>
        <taxon>Bacteria</taxon>
        <taxon>Pseudomonadati</taxon>
        <taxon>Pseudomonadota</taxon>
        <taxon>Gammaproteobacteria</taxon>
        <taxon>Enterobacterales</taxon>
        <taxon>Hafniaceae</taxon>
        <taxon>Edwardsiella</taxon>
    </lineage>
</organism>
<accession>A0A0H3DSD7</accession>
<reference evidence="2 3" key="2">
    <citation type="journal article" date="2011" name="BMC Immunol.">
        <title>Comparison of static immersion and intravenous injection systems for exposure of zebrafish embryos to the natural pathogen Edwardsiella tarda.</title>
        <authorList>
            <person name="van Soest J.J."/>
            <person name="Stockhammer O.W."/>
            <person name="Ordas A."/>
            <person name="Bloemberg G.V."/>
            <person name="Spaink H.P."/>
            <person name="Meijer A.H."/>
        </authorList>
    </citation>
    <scope>NUCLEOTIDE SEQUENCE [LARGE SCALE GENOMIC DNA]</scope>
    <source>
        <strain evidence="2 3">FL6-60</strain>
    </source>
</reference>
<keyword evidence="1" id="KW-0472">Membrane</keyword>
<dbReference type="AlphaFoldDB" id="A0A0H3DSD7"/>
<keyword evidence="3" id="KW-1185">Reference proteome</keyword>
<dbReference type="EMBL" id="CP002154">
    <property type="protein sequence ID" value="ADM41477.1"/>
    <property type="molecule type" value="Genomic_DNA"/>
</dbReference>
<proteinExistence type="predicted"/>
<evidence type="ECO:0000313" key="2">
    <source>
        <dbReference type="EMBL" id="ADM41477.1"/>
    </source>
</evidence>
<evidence type="ECO:0000313" key="3">
    <source>
        <dbReference type="Proteomes" id="UP000002230"/>
    </source>
</evidence>
<sequence length="94" mass="9889">MDVTGILIVSAAALSSVALLITLFADGGAPRFLRTPSPRAEPRCDRAQLPAQEETLPPILGNLTLHPTAQPRLGSLEFPLPAPRIALGNLGSLR</sequence>